<sequence>MCGIVCAFDLKESAEVLRPQLLEMSKKVRHRGPDWSGIYSNDKAILTHERLAIVDPASGSQPLISEDEKFVLVANGEIYNHLNLRAQLNVDYNFQTKSDCEVILALYKEKGEKFLDDLNGIFSFAIYDVEKNQYFIARDHVGIIPLYIGWDQNGTFYVASELKALEGTCTKIELFPPGYYMSSSTGEYVKWYERDWASYEDVKENETSIDDLRDALEAAVHRQLMSDVPYGVLLSGGLDSSVTSAIAKKFSQKRIESGDTVDAWWPQLHSFSVGLEGSPDLAAARKVADHIGTVHHEIKFTIQEGLDAIRDVIYHLETYDITTVRASTPMYLMARVIKSMGIKMVLSGEGADELFGGYLYFHKAPSPKEFHEETVRKLDKLHMYDCLRANKSLAAWGIEGRVPFLDKEFMDVAMRLNPKDKMITPEKMEKWVVRKAFEEYLPESVVWRQKEQFSDGVGYSWIDTLKELVNEEVTDEQMENAHFRFPVQPPRTKEEFYYRTIFEEHFPSDTAALSVPSVPSIACSTPIALEWDEAFKNMNEPSGRAISKVHTDAYVSN</sequence>
<feature type="active site" description="For GATase activity" evidence="11">
    <location>
        <position position="2"/>
    </location>
</feature>
<dbReference type="GO" id="GO:0006529">
    <property type="term" value="P:asparagine biosynthetic process"/>
    <property type="evidence" value="ECO:0007669"/>
    <property type="project" value="UniProtKB-KW"/>
</dbReference>
<keyword evidence="5 11" id="KW-0028">Amino-acid biosynthesis</keyword>
<dbReference type="CDD" id="cd01991">
    <property type="entry name" value="Asn_synthase_B_C"/>
    <property type="match status" value="1"/>
</dbReference>
<dbReference type="AlphaFoldDB" id="A0A9W6B6F6"/>
<proteinExistence type="inferred from homology"/>
<evidence type="ECO:0000256" key="3">
    <source>
        <dbReference type="ARBA" id="ARBA00012737"/>
    </source>
</evidence>
<protein>
    <recommendedName>
        <fullName evidence="3">asparagine synthase (glutamine-hydrolyzing)</fullName>
        <ecNumber evidence="3">6.3.5.4</ecNumber>
    </recommendedName>
</protein>
<keyword evidence="16" id="KW-1185">Reference proteome</keyword>
<comment type="similarity">
    <text evidence="2">Belongs to the asparagine synthetase family.</text>
</comment>
<dbReference type="NCBIfam" id="NF006949">
    <property type="entry name" value="PRK09431.1"/>
    <property type="match status" value="1"/>
</dbReference>
<dbReference type="PANTHER" id="PTHR11772">
    <property type="entry name" value="ASPARAGINE SYNTHETASE"/>
    <property type="match status" value="1"/>
</dbReference>
<feature type="binding site" evidence="12">
    <location>
        <position position="273"/>
    </location>
    <ligand>
        <name>ATP</name>
        <dbReference type="ChEBI" id="CHEBI:30616"/>
    </ligand>
</feature>
<dbReference type="Proteomes" id="UP001143545">
    <property type="component" value="Unassembled WGS sequence"/>
</dbReference>
<dbReference type="Pfam" id="PF13537">
    <property type="entry name" value="GATase_7"/>
    <property type="match status" value="1"/>
</dbReference>
<dbReference type="RefSeq" id="WP_281755611.1">
    <property type="nucleotide sequence ID" value="NZ_BRVP01000019.1"/>
</dbReference>
<dbReference type="InterPro" id="IPR006426">
    <property type="entry name" value="Asn_synth_AEB"/>
</dbReference>
<evidence type="ECO:0000313" key="16">
    <source>
        <dbReference type="Proteomes" id="UP001143545"/>
    </source>
</evidence>
<evidence type="ECO:0000256" key="1">
    <source>
        <dbReference type="ARBA" id="ARBA00005187"/>
    </source>
</evidence>
<evidence type="ECO:0000313" key="15">
    <source>
        <dbReference type="EMBL" id="GLB53559.1"/>
    </source>
</evidence>
<keyword evidence="6 12" id="KW-0547">Nucleotide-binding</keyword>
<dbReference type="PROSITE" id="PS51278">
    <property type="entry name" value="GATASE_TYPE_2"/>
    <property type="match status" value="1"/>
</dbReference>
<comment type="caution">
    <text evidence="15">The sequence shown here is derived from an EMBL/GenBank/DDBJ whole genome shotgun (WGS) entry which is preliminary data.</text>
</comment>
<keyword evidence="8 11" id="KW-0061">Asparagine biosynthesis</keyword>
<dbReference type="InterPro" id="IPR014729">
    <property type="entry name" value="Rossmann-like_a/b/a_fold"/>
</dbReference>
<dbReference type="GO" id="GO:0004066">
    <property type="term" value="F:asparagine synthase (glutamine-hydrolyzing) activity"/>
    <property type="evidence" value="ECO:0007669"/>
    <property type="project" value="UniProtKB-EC"/>
</dbReference>
<evidence type="ECO:0000256" key="12">
    <source>
        <dbReference type="PIRSR" id="PIRSR001589-2"/>
    </source>
</evidence>
<evidence type="ECO:0000256" key="6">
    <source>
        <dbReference type="ARBA" id="ARBA00022741"/>
    </source>
</evidence>
<feature type="domain" description="Glutamine amidotransferase type-2" evidence="14">
    <location>
        <begin position="2"/>
        <end position="186"/>
    </location>
</feature>
<evidence type="ECO:0000256" key="8">
    <source>
        <dbReference type="ARBA" id="ARBA00022888"/>
    </source>
</evidence>
<dbReference type="InterPro" id="IPR001962">
    <property type="entry name" value="Asn_synthase"/>
</dbReference>
<evidence type="ECO:0000256" key="5">
    <source>
        <dbReference type="ARBA" id="ARBA00022605"/>
    </source>
</evidence>
<comment type="pathway">
    <text evidence="1">Amino-acid biosynthesis; L-asparagine biosynthesis; L-asparagine from L-aspartate (L-Gln route): step 1/1.</text>
</comment>
<feature type="binding site" evidence="12">
    <location>
        <position position="233"/>
    </location>
    <ligand>
        <name>ATP</name>
        <dbReference type="ChEBI" id="CHEBI:30616"/>
    </ligand>
</feature>
<dbReference type="NCBIfam" id="TIGR01536">
    <property type="entry name" value="asn_synth_AEB"/>
    <property type="match status" value="1"/>
</dbReference>
<keyword evidence="7 12" id="KW-0067">ATP-binding</keyword>
<dbReference type="EC" id="6.3.5.4" evidence="3"/>
<dbReference type="InterPro" id="IPR033738">
    <property type="entry name" value="AsnB_N"/>
</dbReference>
<dbReference type="Gene3D" id="3.40.50.620">
    <property type="entry name" value="HUPs"/>
    <property type="match status" value="1"/>
</dbReference>
<evidence type="ECO:0000256" key="9">
    <source>
        <dbReference type="ARBA" id="ARBA00022962"/>
    </source>
</evidence>
<comment type="catalytic activity">
    <reaction evidence="10">
        <text>L-aspartate + L-glutamine + ATP + H2O = L-asparagine + L-glutamate + AMP + diphosphate + H(+)</text>
        <dbReference type="Rhea" id="RHEA:12228"/>
        <dbReference type="ChEBI" id="CHEBI:15377"/>
        <dbReference type="ChEBI" id="CHEBI:15378"/>
        <dbReference type="ChEBI" id="CHEBI:29985"/>
        <dbReference type="ChEBI" id="CHEBI:29991"/>
        <dbReference type="ChEBI" id="CHEBI:30616"/>
        <dbReference type="ChEBI" id="CHEBI:33019"/>
        <dbReference type="ChEBI" id="CHEBI:58048"/>
        <dbReference type="ChEBI" id="CHEBI:58359"/>
        <dbReference type="ChEBI" id="CHEBI:456215"/>
        <dbReference type="EC" id="6.3.5.4"/>
    </reaction>
</comment>
<name>A0A9W6B6F6_9FLAO</name>
<keyword evidence="9 11" id="KW-0315">Glutamine amidotransferase</keyword>
<dbReference type="PANTHER" id="PTHR11772:SF2">
    <property type="entry name" value="ASPARAGINE SYNTHETASE [GLUTAMINE-HYDROLYZING]"/>
    <property type="match status" value="1"/>
</dbReference>
<dbReference type="InterPro" id="IPR017932">
    <property type="entry name" value="GATase_2_dom"/>
</dbReference>
<evidence type="ECO:0000256" key="11">
    <source>
        <dbReference type="PIRSR" id="PIRSR001589-1"/>
    </source>
</evidence>
<dbReference type="PIRSF" id="PIRSF001589">
    <property type="entry name" value="Asn_synthetase_glu-h"/>
    <property type="match status" value="1"/>
</dbReference>
<reference evidence="15" key="1">
    <citation type="submission" date="2022-07" db="EMBL/GenBank/DDBJ databases">
        <title>Taxonomy of Novel Oxalotrophic and Methylotrophic Bacteria.</title>
        <authorList>
            <person name="Sahin N."/>
            <person name="Tani A."/>
        </authorList>
    </citation>
    <scope>NUCLEOTIDE SEQUENCE</scope>
    <source>
        <strain evidence="15">AM327</strain>
    </source>
</reference>
<feature type="site" description="Important for beta-aspartyl-AMP intermediate formation" evidence="13">
    <location>
        <position position="349"/>
    </location>
</feature>
<feature type="binding site" evidence="12">
    <location>
        <position position="99"/>
    </location>
    <ligand>
        <name>L-glutamine</name>
        <dbReference type="ChEBI" id="CHEBI:58359"/>
    </ligand>
</feature>
<accession>A0A9W6B6F6</accession>
<dbReference type="Gene3D" id="3.60.20.10">
    <property type="entry name" value="Glutamine Phosphoribosylpyrophosphate, subunit 1, domain 1"/>
    <property type="match status" value="1"/>
</dbReference>
<evidence type="ECO:0000256" key="10">
    <source>
        <dbReference type="ARBA" id="ARBA00048741"/>
    </source>
</evidence>
<dbReference type="EMBL" id="BRVP01000019">
    <property type="protein sequence ID" value="GLB53559.1"/>
    <property type="molecule type" value="Genomic_DNA"/>
</dbReference>
<feature type="binding site" evidence="12">
    <location>
        <begin position="347"/>
        <end position="348"/>
    </location>
    <ligand>
        <name>ATP</name>
        <dbReference type="ChEBI" id="CHEBI:30616"/>
    </ligand>
</feature>
<dbReference type="InterPro" id="IPR050795">
    <property type="entry name" value="Asn_Synthetase"/>
</dbReference>
<dbReference type="SUPFAM" id="SSF52402">
    <property type="entry name" value="Adenine nucleotide alpha hydrolases-like"/>
    <property type="match status" value="1"/>
</dbReference>
<dbReference type="Pfam" id="PF00733">
    <property type="entry name" value="Asn_synthase"/>
    <property type="match status" value="1"/>
</dbReference>
<organism evidence="15 16">
    <name type="scientific">Neptunitalea chrysea</name>
    <dbReference type="NCBI Taxonomy" id="1647581"/>
    <lineage>
        <taxon>Bacteria</taxon>
        <taxon>Pseudomonadati</taxon>
        <taxon>Bacteroidota</taxon>
        <taxon>Flavobacteriia</taxon>
        <taxon>Flavobacteriales</taxon>
        <taxon>Flavobacteriaceae</taxon>
        <taxon>Neptunitalea</taxon>
    </lineage>
</organism>
<evidence type="ECO:0000256" key="7">
    <source>
        <dbReference type="ARBA" id="ARBA00022840"/>
    </source>
</evidence>
<dbReference type="InterPro" id="IPR029055">
    <property type="entry name" value="Ntn_hydrolases_N"/>
</dbReference>
<dbReference type="FunFam" id="3.40.50.620:FF:000031">
    <property type="entry name" value="Asparagine synthase B"/>
    <property type="match status" value="1"/>
</dbReference>
<dbReference type="GO" id="GO:0005524">
    <property type="term" value="F:ATP binding"/>
    <property type="evidence" value="ECO:0007669"/>
    <property type="project" value="UniProtKB-KW"/>
</dbReference>
<evidence type="ECO:0000259" key="14">
    <source>
        <dbReference type="PROSITE" id="PS51278"/>
    </source>
</evidence>
<dbReference type="SUPFAM" id="SSF56235">
    <property type="entry name" value="N-terminal nucleophile aminohydrolases (Ntn hydrolases)"/>
    <property type="match status" value="1"/>
</dbReference>
<dbReference type="CDD" id="cd00712">
    <property type="entry name" value="AsnB"/>
    <property type="match status" value="1"/>
</dbReference>
<evidence type="ECO:0000256" key="2">
    <source>
        <dbReference type="ARBA" id="ARBA00005752"/>
    </source>
</evidence>
<keyword evidence="4" id="KW-0436">Ligase</keyword>
<gene>
    <name evidence="15" type="primary">asnB</name>
    <name evidence="15" type="ORF">NBRC110019_26000</name>
</gene>
<evidence type="ECO:0000256" key="13">
    <source>
        <dbReference type="PIRSR" id="PIRSR001589-3"/>
    </source>
</evidence>
<evidence type="ECO:0000256" key="4">
    <source>
        <dbReference type="ARBA" id="ARBA00022598"/>
    </source>
</evidence>